<feature type="region of interest" description="Disordered" evidence="1">
    <location>
        <begin position="76"/>
        <end position="97"/>
    </location>
</feature>
<accession>A0A4Z2J2B0</accession>
<dbReference type="EMBL" id="SRLO01000032">
    <property type="protein sequence ID" value="TNN83613.1"/>
    <property type="molecule type" value="Genomic_DNA"/>
</dbReference>
<keyword evidence="3" id="KW-1185">Reference proteome</keyword>
<reference evidence="2 3" key="1">
    <citation type="submission" date="2019-03" db="EMBL/GenBank/DDBJ databases">
        <title>First draft genome of Liparis tanakae, snailfish: a comprehensive survey of snailfish specific genes.</title>
        <authorList>
            <person name="Kim W."/>
            <person name="Song I."/>
            <person name="Jeong J.-H."/>
            <person name="Kim D."/>
            <person name="Kim S."/>
            <person name="Ryu S."/>
            <person name="Song J.Y."/>
            <person name="Lee S.K."/>
        </authorList>
    </citation>
    <scope>NUCLEOTIDE SEQUENCE [LARGE SCALE GENOMIC DNA]</scope>
    <source>
        <tissue evidence="2">Muscle</tissue>
    </source>
</reference>
<sequence>MNRGERARGDWAEKGQGRERGGEGLILCGHRETGVQSFGEVWEHPAAAAGCAHDSQICDVHTPLSSGCWLVREGRGGEGRGGESPVQDSSSVALGERSWRRDKRQLQNVCCMISDEMGGGIGGDFLSRRSPPLPLPLPILIFVPSPSSPRGRRGGPGEIQVAVPLPLSGRLLVTHLFLDLIQRAVLYRLHGEADRSITTTASRSRMEAALPSREQQL</sequence>
<gene>
    <name evidence="2" type="ORF">EYF80_006131</name>
</gene>
<organism evidence="2 3">
    <name type="scientific">Liparis tanakae</name>
    <name type="common">Tanaka's snailfish</name>
    <dbReference type="NCBI Taxonomy" id="230148"/>
    <lineage>
        <taxon>Eukaryota</taxon>
        <taxon>Metazoa</taxon>
        <taxon>Chordata</taxon>
        <taxon>Craniata</taxon>
        <taxon>Vertebrata</taxon>
        <taxon>Euteleostomi</taxon>
        <taxon>Actinopterygii</taxon>
        <taxon>Neopterygii</taxon>
        <taxon>Teleostei</taxon>
        <taxon>Neoteleostei</taxon>
        <taxon>Acanthomorphata</taxon>
        <taxon>Eupercaria</taxon>
        <taxon>Perciformes</taxon>
        <taxon>Cottioidei</taxon>
        <taxon>Cottales</taxon>
        <taxon>Liparidae</taxon>
        <taxon>Liparis</taxon>
    </lineage>
</organism>
<evidence type="ECO:0000256" key="1">
    <source>
        <dbReference type="SAM" id="MobiDB-lite"/>
    </source>
</evidence>
<protein>
    <submittedName>
        <fullName evidence="2">Uncharacterized protein</fullName>
    </submittedName>
</protein>
<comment type="caution">
    <text evidence="2">The sequence shown here is derived from an EMBL/GenBank/DDBJ whole genome shotgun (WGS) entry which is preliminary data.</text>
</comment>
<proteinExistence type="predicted"/>
<name>A0A4Z2J2B0_9TELE</name>
<dbReference type="AlphaFoldDB" id="A0A4Z2J2B0"/>
<evidence type="ECO:0000313" key="3">
    <source>
        <dbReference type="Proteomes" id="UP000314294"/>
    </source>
</evidence>
<dbReference type="Proteomes" id="UP000314294">
    <property type="component" value="Unassembled WGS sequence"/>
</dbReference>
<evidence type="ECO:0000313" key="2">
    <source>
        <dbReference type="EMBL" id="TNN83613.1"/>
    </source>
</evidence>